<evidence type="ECO:0000313" key="3">
    <source>
        <dbReference type="Proteomes" id="UP000275267"/>
    </source>
</evidence>
<organism evidence="2 3">
    <name type="scientific">Panicum miliaceum</name>
    <name type="common">Proso millet</name>
    <name type="synonym">Broomcorn millet</name>
    <dbReference type="NCBI Taxonomy" id="4540"/>
    <lineage>
        <taxon>Eukaryota</taxon>
        <taxon>Viridiplantae</taxon>
        <taxon>Streptophyta</taxon>
        <taxon>Embryophyta</taxon>
        <taxon>Tracheophyta</taxon>
        <taxon>Spermatophyta</taxon>
        <taxon>Magnoliopsida</taxon>
        <taxon>Liliopsida</taxon>
        <taxon>Poales</taxon>
        <taxon>Poaceae</taxon>
        <taxon>PACMAD clade</taxon>
        <taxon>Panicoideae</taxon>
        <taxon>Panicodae</taxon>
        <taxon>Paniceae</taxon>
        <taxon>Panicinae</taxon>
        <taxon>Panicum</taxon>
        <taxon>Panicum sect. Panicum</taxon>
    </lineage>
</organism>
<dbReference type="EMBL" id="PQIB02000009">
    <property type="protein sequence ID" value="RLM99818.1"/>
    <property type="molecule type" value="Genomic_DNA"/>
</dbReference>
<protein>
    <submittedName>
        <fullName evidence="2">Uncharacterized protein</fullName>
    </submittedName>
</protein>
<keyword evidence="3" id="KW-1185">Reference proteome</keyword>
<sequence length="158" mass="16623">MGGTRQGDLVCASAGEREDSGGVGVGGRGGVDHAWRRECRRTGEEVVARADGCVGGTPVAADGAAADEVGRIPEGLEHGGEEVGRQGTRVEVGAGVLTNLASMVIQIMIQSEGRVMKEGLELLKSPRRACWGKRKRSFLPCQVLQKLLTLSNVSDVLR</sequence>
<evidence type="ECO:0000313" key="2">
    <source>
        <dbReference type="EMBL" id="RLM99818.1"/>
    </source>
</evidence>
<reference evidence="3" key="1">
    <citation type="journal article" date="2019" name="Nat. Commun.">
        <title>The genome of broomcorn millet.</title>
        <authorList>
            <person name="Zou C."/>
            <person name="Miki D."/>
            <person name="Li D."/>
            <person name="Tang Q."/>
            <person name="Xiao L."/>
            <person name="Rajput S."/>
            <person name="Deng P."/>
            <person name="Jia W."/>
            <person name="Huang R."/>
            <person name="Zhang M."/>
            <person name="Sun Y."/>
            <person name="Hu J."/>
            <person name="Fu X."/>
            <person name="Schnable P.S."/>
            <person name="Li F."/>
            <person name="Zhang H."/>
            <person name="Feng B."/>
            <person name="Zhu X."/>
            <person name="Liu R."/>
            <person name="Schnable J.C."/>
            <person name="Zhu J.-K."/>
            <person name="Zhang H."/>
        </authorList>
    </citation>
    <scope>NUCLEOTIDE SEQUENCE [LARGE SCALE GENOMIC DNA]</scope>
</reference>
<proteinExistence type="predicted"/>
<evidence type="ECO:0000256" key="1">
    <source>
        <dbReference type="SAM" id="MobiDB-lite"/>
    </source>
</evidence>
<comment type="caution">
    <text evidence="2">The sequence shown here is derived from an EMBL/GenBank/DDBJ whole genome shotgun (WGS) entry which is preliminary data.</text>
</comment>
<dbReference type="Proteomes" id="UP000275267">
    <property type="component" value="Unassembled WGS sequence"/>
</dbReference>
<accession>A0A3L6RAG0</accession>
<dbReference type="AlphaFoldDB" id="A0A3L6RAG0"/>
<name>A0A3L6RAG0_PANMI</name>
<feature type="region of interest" description="Disordered" evidence="1">
    <location>
        <begin position="1"/>
        <end position="28"/>
    </location>
</feature>
<gene>
    <name evidence="2" type="ORF">C2845_PM06G27280</name>
</gene>